<dbReference type="InterPro" id="IPR025202">
    <property type="entry name" value="PLD-like_dom"/>
</dbReference>
<dbReference type="EMBL" id="FOTY01000007">
    <property type="protein sequence ID" value="SFL87818.1"/>
    <property type="molecule type" value="Genomic_DNA"/>
</dbReference>
<evidence type="ECO:0000313" key="11">
    <source>
        <dbReference type="Proteomes" id="UP000199668"/>
    </source>
</evidence>
<dbReference type="InterPro" id="IPR001736">
    <property type="entry name" value="PLipase_D/transphosphatidylase"/>
</dbReference>
<dbReference type="InterPro" id="IPR022924">
    <property type="entry name" value="Cardiolipin_synthase"/>
</dbReference>
<evidence type="ECO:0000256" key="7">
    <source>
        <dbReference type="ARBA" id="ARBA00023136"/>
    </source>
</evidence>
<evidence type="ECO:0000256" key="8">
    <source>
        <dbReference type="NCBIfam" id="TIGR04265"/>
    </source>
</evidence>
<sequence length="399" mass="45989">MIWIISGTTALLLGAGWCLLDFACGRKQHHKERSSVLYPRRSGQVTCYKEGGTFFQDYFEDIKQAEESIYILFYVFRHDSIGSQLIDLLCRKAEAGVPVHVMLDRISSGITRKGVKKLRKAGVHFTYSQPVSLPFLFYSLQRRNHRKITVIDGEIGYTGGFNVGDEYIGRDPEFGYWRDFHLRIKGDGVQDLTRQFIADWHREHPEDDFSSDKNPEPLPKGDTTFRFLATDGDKVQNTFLHMIRRARSRIYIATPYFIPGSTLQEALLEAAGRDVVITIILPAKRDHPLVQEASWSYLEPLIHAGVSVYHFNDGFFHAKAVLIDEQCCDIGSANFDQRSFHLNLEMNTLIEDKTFIEYIRNMLEKDMRHSTLLRLEDVKKRPFSVRIKEKAAHLLKPLL</sequence>
<dbReference type="PROSITE" id="PS50035">
    <property type="entry name" value="PLD"/>
    <property type="match status" value="2"/>
</dbReference>
<dbReference type="Proteomes" id="UP000199668">
    <property type="component" value="Unassembled WGS sequence"/>
</dbReference>
<organism evidence="10 11">
    <name type="scientific">Salibacterium qingdaonense</name>
    <dbReference type="NCBI Taxonomy" id="266892"/>
    <lineage>
        <taxon>Bacteria</taxon>
        <taxon>Bacillati</taxon>
        <taxon>Bacillota</taxon>
        <taxon>Bacilli</taxon>
        <taxon>Bacillales</taxon>
        <taxon>Bacillaceae</taxon>
    </lineage>
</organism>
<dbReference type="Pfam" id="PF13091">
    <property type="entry name" value="PLDc_2"/>
    <property type="match status" value="2"/>
</dbReference>
<evidence type="ECO:0000256" key="6">
    <source>
        <dbReference type="ARBA" id="ARBA00022989"/>
    </source>
</evidence>
<dbReference type="CDD" id="cd09110">
    <property type="entry name" value="PLDc_CLS_1"/>
    <property type="match status" value="1"/>
</dbReference>
<dbReference type="NCBIfam" id="TIGR04265">
    <property type="entry name" value="bac_cardiolipin"/>
    <property type="match status" value="1"/>
</dbReference>
<keyword evidence="2" id="KW-1003">Cell membrane</keyword>
<gene>
    <name evidence="10" type="ORF">SAMN04488054_10753</name>
</gene>
<keyword evidence="3" id="KW-0808">Transferase</keyword>
<dbReference type="SUPFAM" id="SSF56024">
    <property type="entry name" value="Phospholipase D/nuclease"/>
    <property type="match status" value="2"/>
</dbReference>
<keyword evidence="6" id="KW-1133">Transmembrane helix</keyword>
<keyword evidence="7" id="KW-0472">Membrane</keyword>
<dbReference type="OrthoDB" id="9762009at2"/>
<dbReference type="EC" id="2.7.8.-" evidence="8"/>
<keyword evidence="11" id="KW-1185">Reference proteome</keyword>
<dbReference type="GO" id="GO:0005886">
    <property type="term" value="C:plasma membrane"/>
    <property type="evidence" value="ECO:0007669"/>
    <property type="project" value="UniProtKB-SubCell"/>
</dbReference>
<dbReference type="SMART" id="SM00155">
    <property type="entry name" value="PLDc"/>
    <property type="match status" value="2"/>
</dbReference>
<comment type="subcellular location">
    <subcellularLocation>
        <location evidence="1">Cell membrane</location>
    </subcellularLocation>
</comment>
<keyword evidence="5" id="KW-0677">Repeat</keyword>
<dbReference type="PANTHER" id="PTHR21248">
    <property type="entry name" value="CARDIOLIPIN SYNTHASE"/>
    <property type="match status" value="1"/>
</dbReference>
<evidence type="ECO:0000259" key="9">
    <source>
        <dbReference type="PROSITE" id="PS50035"/>
    </source>
</evidence>
<dbReference type="PIRSF" id="PIRSF000850">
    <property type="entry name" value="Phospholipase_D_PSS"/>
    <property type="match status" value="1"/>
</dbReference>
<name>A0A1I4L9W1_9BACI</name>
<dbReference type="STRING" id="266892.SAMN04488054_10753"/>
<evidence type="ECO:0000256" key="2">
    <source>
        <dbReference type="ARBA" id="ARBA00022475"/>
    </source>
</evidence>
<evidence type="ECO:0000256" key="4">
    <source>
        <dbReference type="ARBA" id="ARBA00022692"/>
    </source>
</evidence>
<feature type="domain" description="PLD phosphodiesterase" evidence="9">
    <location>
        <begin position="140"/>
        <end position="167"/>
    </location>
</feature>
<proteinExistence type="predicted"/>
<dbReference type="GO" id="GO:0008808">
    <property type="term" value="F:cardiolipin synthase activity"/>
    <property type="evidence" value="ECO:0007669"/>
    <property type="project" value="UniProtKB-UniRule"/>
</dbReference>
<evidence type="ECO:0000313" key="10">
    <source>
        <dbReference type="EMBL" id="SFL87818.1"/>
    </source>
</evidence>
<evidence type="ECO:0000256" key="5">
    <source>
        <dbReference type="ARBA" id="ARBA00022737"/>
    </source>
</evidence>
<evidence type="ECO:0000256" key="3">
    <source>
        <dbReference type="ARBA" id="ARBA00022679"/>
    </source>
</evidence>
<reference evidence="10 11" key="1">
    <citation type="submission" date="2016-10" db="EMBL/GenBank/DDBJ databases">
        <authorList>
            <person name="de Groot N.N."/>
        </authorList>
    </citation>
    <scope>NUCLEOTIDE SEQUENCE [LARGE SCALE GENOMIC DNA]</scope>
    <source>
        <strain evidence="10 11">CGMCC 1.6134</strain>
    </source>
</reference>
<dbReference type="CDD" id="cd09112">
    <property type="entry name" value="PLDc_CLS_2"/>
    <property type="match status" value="1"/>
</dbReference>
<evidence type="ECO:0000256" key="1">
    <source>
        <dbReference type="ARBA" id="ARBA00004236"/>
    </source>
</evidence>
<keyword evidence="4" id="KW-0812">Transmembrane</keyword>
<dbReference type="PANTHER" id="PTHR21248:SF7">
    <property type="entry name" value="MINOR CARDIOLIPIN SYNTHASE CLSB"/>
    <property type="match status" value="1"/>
</dbReference>
<feature type="domain" description="PLD phosphodiesterase" evidence="9">
    <location>
        <begin position="312"/>
        <end position="339"/>
    </location>
</feature>
<dbReference type="AlphaFoldDB" id="A0A1I4L9W1"/>
<dbReference type="RefSeq" id="WP_090926477.1">
    <property type="nucleotide sequence ID" value="NZ_FOTY01000007.1"/>
</dbReference>
<dbReference type="Gene3D" id="3.30.870.10">
    <property type="entry name" value="Endonuclease Chain A"/>
    <property type="match status" value="2"/>
</dbReference>
<accession>A0A1I4L9W1</accession>
<dbReference type="GO" id="GO:0032049">
    <property type="term" value="P:cardiolipin biosynthetic process"/>
    <property type="evidence" value="ECO:0007669"/>
    <property type="project" value="UniProtKB-UniRule"/>
</dbReference>
<protein>
    <recommendedName>
        <fullName evidence="8">Cardiolipin synthase</fullName>
        <ecNumber evidence="8">2.7.8.-</ecNumber>
    </recommendedName>
</protein>